<dbReference type="InterPro" id="IPR045194">
    <property type="entry name" value="MGRN1/RNF157-like"/>
</dbReference>
<name>A0ABR2JPQ4_9EUKA</name>
<dbReference type="PANTHER" id="PTHR22996:SF0">
    <property type="entry name" value="RE60872P-RELATED"/>
    <property type="match status" value="1"/>
</dbReference>
<comment type="caution">
    <text evidence="3">The sequence shown here is derived from an EMBL/GenBank/DDBJ whole genome shotgun (WGS) entry which is preliminary data.</text>
</comment>
<dbReference type="SUPFAM" id="SSF57850">
    <property type="entry name" value="RING/U-box"/>
    <property type="match status" value="1"/>
</dbReference>
<dbReference type="Pfam" id="PF13920">
    <property type="entry name" value="zf-C3HC4_3"/>
    <property type="match status" value="1"/>
</dbReference>
<dbReference type="SMART" id="SM00184">
    <property type="entry name" value="RING"/>
    <property type="match status" value="1"/>
</dbReference>
<keyword evidence="1" id="KW-0863">Zinc-finger</keyword>
<protein>
    <recommendedName>
        <fullName evidence="2">RING-type domain-containing protein</fullName>
    </recommendedName>
</protein>
<evidence type="ECO:0000313" key="3">
    <source>
        <dbReference type="EMBL" id="KAK8880603.1"/>
    </source>
</evidence>
<keyword evidence="1" id="KW-0862">Zinc</keyword>
<reference evidence="3 4" key="1">
    <citation type="submission" date="2024-04" db="EMBL/GenBank/DDBJ databases">
        <title>Tritrichomonas musculus Genome.</title>
        <authorList>
            <person name="Alves-Ferreira E."/>
            <person name="Grigg M."/>
            <person name="Lorenzi H."/>
            <person name="Galac M."/>
        </authorList>
    </citation>
    <scope>NUCLEOTIDE SEQUENCE [LARGE SCALE GENOMIC DNA]</scope>
    <source>
        <strain evidence="3 4">EAF2021</strain>
    </source>
</reference>
<dbReference type="EMBL" id="JAPFFF010000010">
    <property type="protein sequence ID" value="KAK8880603.1"/>
    <property type="molecule type" value="Genomic_DNA"/>
</dbReference>
<dbReference type="PROSITE" id="PS50089">
    <property type="entry name" value="ZF_RING_2"/>
    <property type="match status" value="1"/>
</dbReference>
<organism evidence="3 4">
    <name type="scientific">Tritrichomonas musculus</name>
    <dbReference type="NCBI Taxonomy" id="1915356"/>
    <lineage>
        <taxon>Eukaryota</taxon>
        <taxon>Metamonada</taxon>
        <taxon>Parabasalia</taxon>
        <taxon>Tritrichomonadida</taxon>
        <taxon>Tritrichomonadidae</taxon>
        <taxon>Tritrichomonas</taxon>
    </lineage>
</organism>
<evidence type="ECO:0000256" key="1">
    <source>
        <dbReference type="PROSITE-ProRule" id="PRU00175"/>
    </source>
</evidence>
<keyword evidence="1" id="KW-0479">Metal-binding</keyword>
<dbReference type="Proteomes" id="UP001470230">
    <property type="component" value="Unassembled WGS sequence"/>
</dbReference>
<dbReference type="PANTHER" id="PTHR22996">
    <property type="entry name" value="MAHOGUNIN"/>
    <property type="match status" value="1"/>
</dbReference>
<gene>
    <name evidence="3" type="ORF">M9Y10_003284</name>
</gene>
<evidence type="ECO:0000259" key="2">
    <source>
        <dbReference type="PROSITE" id="PS50089"/>
    </source>
</evidence>
<sequence length="97" mass="10922">MSCVTRVYGKECAELALQNKETYQLCRFPIIQVSEGFKMSQDNLCILCLENKADTIIMPCGHIGVCSKCLNNWFKGNKVCPICRNAGSYYNKIDTSL</sequence>
<accession>A0ABR2JPQ4</accession>
<feature type="domain" description="RING-type" evidence="2">
    <location>
        <begin position="45"/>
        <end position="84"/>
    </location>
</feature>
<proteinExistence type="predicted"/>
<keyword evidence="4" id="KW-1185">Reference proteome</keyword>
<evidence type="ECO:0000313" key="4">
    <source>
        <dbReference type="Proteomes" id="UP001470230"/>
    </source>
</evidence>
<dbReference type="InterPro" id="IPR013083">
    <property type="entry name" value="Znf_RING/FYVE/PHD"/>
</dbReference>
<dbReference type="Gene3D" id="3.30.40.10">
    <property type="entry name" value="Zinc/RING finger domain, C3HC4 (zinc finger)"/>
    <property type="match status" value="1"/>
</dbReference>
<dbReference type="InterPro" id="IPR001841">
    <property type="entry name" value="Znf_RING"/>
</dbReference>